<evidence type="ECO:0000313" key="4">
    <source>
        <dbReference type="Proteomes" id="UP000315460"/>
    </source>
</evidence>
<feature type="compositionally biased region" description="Basic and acidic residues" evidence="1">
    <location>
        <begin position="287"/>
        <end position="306"/>
    </location>
</feature>
<name>A0ABY1MX47_9ACTN</name>
<reference evidence="3 4" key="1">
    <citation type="submission" date="2017-05" db="EMBL/GenBank/DDBJ databases">
        <authorList>
            <person name="Varghese N."/>
            <person name="Submissions S."/>
        </authorList>
    </citation>
    <scope>NUCLEOTIDE SEQUENCE [LARGE SCALE GENOMIC DNA]</scope>
    <source>
        <strain evidence="3 4">DSM 45139</strain>
    </source>
</reference>
<proteinExistence type="predicted"/>
<dbReference type="CDD" id="cd09083">
    <property type="entry name" value="EEP-1"/>
    <property type="match status" value="1"/>
</dbReference>
<keyword evidence="4" id="KW-1185">Reference proteome</keyword>
<organism evidence="3 4">
    <name type="scientific">Dietzia kunjamensis subsp. schimae</name>
    <dbReference type="NCBI Taxonomy" id="498198"/>
    <lineage>
        <taxon>Bacteria</taxon>
        <taxon>Bacillati</taxon>
        <taxon>Actinomycetota</taxon>
        <taxon>Actinomycetes</taxon>
        <taxon>Mycobacteriales</taxon>
        <taxon>Dietziaceae</taxon>
        <taxon>Dietzia</taxon>
    </lineage>
</organism>
<dbReference type="PANTHER" id="PTHR12121:SF36">
    <property type="entry name" value="ENDONUCLEASE_EXONUCLEASE_PHOSPHATASE DOMAIN-CONTAINING PROTEIN"/>
    <property type="match status" value="1"/>
</dbReference>
<dbReference type="EMBL" id="FXTG01000001">
    <property type="protein sequence ID" value="SMO40142.1"/>
    <property type="molecule type" value="Genomic_DNA"/>
</dbReference>
<comment type="caution">
    <text evidence="3">The sequence shown here is derived from an EMBL/GenBank/DDBJ whole genome shotgun (WGS) entry which is preliminary data.</text>
</comment>
<sequence length="306" mass="33024">MPPHGSASAPDAARPGLTPVLGRVGAPGIHVMSWNIRRPVPAALTRAADRWTARAPRVRALLSAEQPTVLCAQEVVAEQITDVRDGLGQRFDHLGRGRGANGGGEACPIFYDTTRLDLLGWDQSALSDTPGRPGSMSWGNLFPRVLVSAHFRDRDTGHELLVVNTHLDPLSRRSRVRSVRAIRELLAARDVPAVVAGDLNAGPSDAAVRTLLAEGALVDSWGAAENRRTDPWGTYAAYREPRRDGTRIDWILATSRVRVTDAAINPLRYGGAWPSDHLPVQAVVRPDPGRDEPRDPGRDQEGAGAT</sequence>
<keyword evidence="3" id="KW-0540">Nuclease</keyword>
<dbReference type="Pfam" id="PF03372">
    <property type="entry name" value="Exo_endo_phos"/>
    <property type="match status" value="1"/>
</dbReference>
<keyword evidence="3" id="KW-0378">Hydrolase</keyword>
<dbReference type="GO" id="GO:0004519">
    <property type="term" value="F:endonuclease activity"/>
    <property type="evidence" value="ECO:0007669"/>
    <property type="project" value="UniProtKB-KW"/>
</dbReference>
<accession>A0ABY1MX47</accession>
<dbReference type="Gene3D" id="3.60.10.10">
    <property type="entry name" value="Endonuclease/exonuclease/phosphatase"/>
    <property type="match status" value="1"/>
</dbReference>
<gene>
    <name evidence="3" type="ORF">SAMN06265174_101423</name>
</gene>
<dbReference type="InterPro" id="IPR050410">
    <property type="entry name" value="CCR4/nocturin_mRNA_transcr"/>
</dbReference>
<dbReference type="Proteomes" id="UP000315460">
    <property type="component" value="Unassembled WGS sequence"/>
</dbReference>
<evidence type="ECO:0000256" key="1">
    <source>
        <dbReference type="SAM" id="MobiDB-lite"/>
    </source>
</evidence>
<dbReference type="PANTHER" id="PTHR12121">
    <property type="entry name" value="CARBON CATABOLITE REPRESSOR PROTEIN 4"/>
    <property type="match status" value="1"/>
</dbReference>
<protein>
    <submittedName>
        <fullName evidence="3">Metal-dependent hydrolase, endonuclease/exonuclease/phosphatase family</fullName>
    </submittedName>
</protein>
<dbReference type="SUPFAM" id="SSF56219">
    <property type="entry name" value="DNase I-like"/>
    <property type="match status" value="1"/>
</dbReference>
<evidence type="ECO:0000313" key="3">
    <source>
        <dbReference type="EMBL" id="SMO40142.1"/>
    </source>
</evidence>
<dbReference type="GO" id="GO:0016787">
    <property type="term" value="F:hydrolase activity"/>
    <property type="evidence" value="ECO:0007669"/>
    <property type="project" value="UniProtKB-KW"/>
</dbReference>
<feature type="region of interest" description="Disordered" evidence="1">
    <location>
        <begin position="278"/>
        <end position="306"/>
    </location>
</feature>
<dbReference type="RefSeq" id="WP_154827968.1">
    <property type="nucleotide sequence ID" value="NZ_BAAAQH010000004.1"/>
</dbReference>
<dbReference type="InterPro" id="IPR005135">
    <property type="entry name" value="Endo/exonuclease/phosphatase"/>
</dbReference>
<dbReference type="InterPro" id="IPR036691">
    <property type="entry name" value="Endo/exonu/phosph_ase_sf"/>
</dbReference>
<keyword evidence="3" id="KW-0255">Endonuclease</keyword>
<feature type="domain" description="Endonuclease/exonuclease/phosphatase" evidence="2">
    <location>
        <begin position="32"/>
        <end position="277"/>
    </location>
</feature>
<evidence type="ECO:0000259" key="2">
    <source>
        <dbReference type="Pfam" id="PF03372"/>
    </source>
</evidence>